<gene>
    <name evidence="3" type="primary">20201519</name>
    <name evidence="2" type="ORF">HELRODRAFT_166505</name>
</gene>
<sequence>METAIRKSALAHTSTIFKESNLVRFEKAKNSKNYAKIVDSLDQMSKMPTEQHILDRFKCLAANVKSRQERVVIVIKEVKILWKKLNLPIQKSKSTVERKIENVLNKYEKNSRKPGTQDFTNLFNMSTNGRAGYCTTIEDTQGVHPRKLKLIKQKVSQDTKDDLNSEDEEQQRVSQDTKDDLSSKDEEHFNTEEEKQDFDSGSQDSDAPKEEEIVWRDDMAFLHHLITCYRQFKETGCFLK</sequence>
<dbReference type="RefSeq" id="XP_009009990.1">
    <property type="nucleotide sequence ID" value="XM_009011742.1"/>
</dbReference>
<proteinExistence type="predicted"/>
<dbReference type="InParanoid" id="T1EY69"/>
<dbReference type="EMBL" id="KB095812">
    <property type="protein sequence ID" value="ESO11502.1"/>
    <property type="molecule type" value="Genomic_DNA"/>
</dbReference>
<dbReference type="HOGENOM" id="CLU_101923_0_0_1"/>
<dbReference type="AlphaFoldDB" id="T1EY69"/>
<accession>T1EY69</accession>
<feature type="compositionally biased region" description="Basic and acidic residues" evidence="1">
    <location>
        <begin position="175"/>
        <end position="193"/>
    </location>
</feature>
<dbReference type="KEGG" id="hro:HELRODRAFT_166505"/>
<name>T1EY69_HELRO</name>
<dbReference type="Proteomes" id="UP000015101">
    <property type="component" value="Unassembled WGS sequence"/>
</dbReference>
<evidence type="ECO:0000313" key="2">
    <source>
        <dbReference type="EMBL" id="ESO11502.1"/>
    </source>
</evidence>
<dbReference type="EMBL" id="AMQM01002434">
    <property type="status" value="NOT_ANNOTATED_CDS"/>
    <property type="molecule type" value="Genomic_DNA"/>
</dbReference>
<dbReference type="CTD" id="20201519"/>
<feature type="region of interest" description="Disordered" evidence="1">
    <location>
        <begin position="154"/>
        <end position="211"/>
    </location>
</feature>
<protein>
    <submittedName>
        <fullName evidence="2 3">Uncharacterized protein</fullName>
    </submittedName>
</protein>
<evidence type="ECO:0000256" key="1">
    <source>
        <dbReference type="SAM" id="MobiDB-lite"/>
    </source>
</evidence>
<reference evidence="2 4" key="2">
    <citation type="journal article" date="2013" name="Nature">
        <title>Insights into bilaterian evolution from three spiralian genomes.</title>
        <authorList>
            <person name="Simakov O."/>
            <person name="Marletaz F."/>
            <person name="Cho S.J."/>
            <person name="Edsinger-Gonzales E."/>
            <person name="Havlak P."/>
            <person name="Hellsten U."/>
            <person name="Kuo D.H."/>
            <person name="Larsson T."/>
            <person name="Lv J."/>
            <person name="Arendt D."/>
            <person name="Savage R."/>
            <person name="Osoegawa K."/>
            <person name="de Jong P."/>
            <person name="Grimwood J."/>
            <person name="Chapman J.A."/>
            <person name="Shapiro H."/>
            <person name="Aerts A."/>
            <person name="Otillar R.P."/>
            <person name="Terry A.Y."/>
            <person name="Boore J.L."/>
            <person name="Grigoriev I.V."/>
            <person name="Lindberg D.R."/>
            <person name="Seaver E.C."/>
            <person name="Weisblat D.A."/>
            <person name="Putnam N.H."/>
            <person name="Rokhsar D.S."/>
        </authorList>
    </citation>
    <scope>NUCLEOTIDE SEQUENCE</scope>
</reference>
<reference evidence="4" key="1">
    <citation type="submission" date="2012-12" db="EMBL/GenBank/DDBJ databases">
        <authorList>
            <person name="Hellsten U."/>
            <person name="Grimwood J."/>
            <person name="Chapman J.A."/>
            <person name="Shapiro H."/>
            <person name="Aerts A."/>
            <person name="Otillar R.P."/>
            <person name="Terry A.Y."/>
            <person name="Boore J.L."/>
            <person name="Simakov O."/>
            <person name="Marletaz F."/>
            <person name="Cho S.-J."/>
            <person name="Edsinger-Gonzales E."/>
            <person name="Havlak P."/>
            <person name="Kuo D.-H."/>
            <person name="Larsson T."/>
            <person name="Lv J."/>
            <person name="Arendt D."/>
            <person name="Savage R."/>
            <person name="Osoegawa K."/>
            <person name="de Jong P."/>
            <person name="Lindberg D.R."/>
            <person name="Seaver E.C."/>
            <person name="Weisblat D.A."/>
            <person name="Putnam N.H."/>
            <person name="Grigoriev I.V."/>
            <person name="Rokhsar D.S."/>
        </authorList>
    </citation>
    <scope>NUCLEOTIDE SEQUENCE</scope>
</reference>
<keyword evidence="4" id="KW-1185">Reference proteome</keyword>
<evidence type="ECO:0000313" key="4">
    <source>
        <dbReference type="Proteomes" id="UP000015101"/>
    </source>
</evidence>
<reference evidence="3" key="3">
    <citation type="submission" date="2015-06" db="UniProtKB">
        <authorList>
            <consortium name="EnsemblMetazoa"/>
        </authorList>
    </citation>
    <scope>IDENTIFICATION</scope>
</reference>
<evidence type="ECO:0000313" key="3">
    <source>
        <dbReference type="EnsemblMetazoa" id="HelroP166505"/>
    </source>
</evidence>
<dbReference type="eggNOG" id="KOG4193">
    <property type="taxonomic scope" value="Eukaryota"/>
</dbReference>
<organism evidence="3 4">
    <name type="scientific">Helobdella robusta</name>
    <name type="common">Californian leech</name>
    <dbReference type="NCBI Taxonomy" id="6412"/>
    <lineage>
        <taxon>Eukaryota</taxon>
        <taxon>Metazoa</taxon>
        <taxon>Spiralia</taxon>
        <taxon>Lophotrochozoa</taxon>
        <taxon>Annelida</taxon>
        <taxon>Clitellata</taxon>
        <taxon>Hirudinea</taxon>
        <taxon>Rhynchobdellida</taxon>
        <taxon>Glossiphoniidae</taxon>
        <taxon>Helobdella</taxon>
    </lineage>
</organism>
<dbReference type="GeneID" id="20201519"/>
<dbReference type="EnsemblMetazoa" id="HelroT166505">
    <property type="protein sequence ID" value="HelroP166505"/>
    <property type="gene ID" value="HelroG166505"/>
</dbReference>